<evidence type="ECO:0000313" key="2">
    <source>
        <dbReference type="Proteomes" id="UP000282184"/>
    </source>
</evidence>
<dbReference type="Proteomes" id="UP000282184">
    <property type="component" value="Unassembled WGS sequence"/>
</dbReference>
<sequence>MPAPTAFMAFSSALTGFSLVELFGTGVADTYYDALVHILSQATVDELLAAYEPGGEAGLPRLLAHPLYGPLARNVIKLWYTGSWEQLPPAVVLRLPVAPVDNVPRVISAETYLEGLMWKAIGAHPMGGKPLGYGVWAEAPAGHTH</sequence>
<proteinExistence type="predicted"/>
<dbReference type="AlphaFoldDB" id="A0A3S0JE43"/>
<comment type="caution">
    <text evidence="1">The sequence shown here is derived from an EMBL/GenBank/DDBJ whole genome shotgun (WGS) entry which is preliminary data.</text>
</comment>
<dbReference type="EMBL" id="RXOF01000006">
    <property type="protein sequence ID" value="RTQ49698.1"/>
    <property type="molecule type" value="Genomic_DNA"/>
</dbReference>
<reference evidence="1 2" key="1">
    <citation type="submission" date="2018-12" db="EMBL/GenBank/DDBJ databases">
        <title>Hymenobacter gummosus sp. nov., isolated from a spring.</title>
        <authorList>
            <person name="Nie L."/>
        </authorList>
    </citation>
    <scope>NUCLEOTIDE SEQUENCE [LARGE SCALE GENOMIC DNA]</scope>
    <source>
        <strain evidence="1 2">KCTC 52166</strain>
    </source>
</reference>
<evidence type="ECO:0000313" key="1">
    <source>
        <dbReference type="EMBL" id="RTQ49698.1"/>
    </source>
</evidence>
<protein>
    <submittedName>
        <fullName evidence="1">Uncharacterized protein</fullName>
    </submittedName>
</protein>
<organism evidence="1 2">
    <name type="scientific">Hymenobacter gummosus</name>
    <dbReference type="NCBI Taxonomy" id="1776032"/>
    <lineage>
        <taxon>Bacteria</taxon>
        <taxon>Pseudomonadati</taxon>
        <taxon>Bacteroidota</taxon>
        <taxon>Cytophagia</taxon>
        <taxon>Cytophagales</taxon>
        <taxon>Hymenobacteraceae</taxon>
        <taxon>Hymenobacter</taxon>
    </lineage>
</organism>
<accession>A0A3S0JE43</accession>
<dbReference type="OrthoDB" id="495830at2"/>
<gene>
    <name evidence="1" type="ORF">EJV47_12860</name>
</gene>
<dbReference type="RefSeq" id="WP_126693557.1">
    <property type="nucleotide sequence ID" value="NZ_RXOF01000006.1"/>
</dbReference>
<name>A0A3S0JE43_9BACT</name>
<keyword evidence="2" id="KW-1185">Reference proteome</keyword>